<dbReference type="Gene3D" id="3.60.15.10">
    <property type="entry name" value="Ribonuclease Z/Hydroxyacylglutathione hydrolase-like"/>
    <property type="match status" value="1"/>
</dbReference>
<accession>A0A7M2YUD7</accession>
<dbReference type="PANTHER" id="PTHR42951:SF4">
    <property type="entry name" value="ACYL-COENZYME A THIOESTERASE MBLAC2"/>
    <property type="match status" value="1"/>
</dbReference>
<dbReference type="Proteomes" id="UP000254134">
    <property type="component" value="Unassembled WGS sequence"/>
</dbReference>
<reference evidence="2 3" key="1">
    <citation type="submission" date="2018-07" db="EMBL/GenBank/DDBJ databases">
        <title>High-quality-draft genome sequence of Gaiella occulta.</title>
        <authorList>
            <person name="Severino R."/>
            <person name="Froufe H.J.C."/>
            <person name="Rainey F.A."/>
            <person name="Barroso C."/>
            <person name="Albuquerque L."/>
            <person name="Lobo-Da-Cunha A."/>
            <person name="Da Costa M.S."/>
            <person name="Egas C."/>
        </authorList>
    </citation>
    <scope>NUCLEOTIDE SEQUENCE [LARGE SCALE GENOMIC DNA]</scope>
    <source>
        <strain evidence="2 3">F2-233</strain>
    </source>
</reference>
<comment type="caution">
    <text evidence="2">The sequence shown here is derived from an EMBL/GenBank/DDBJ whole genome shotgun (WGS) entry which is preliminary data.</text>
</comment>
<dbReference type="InterPro" id="IPR050855">
    <property type="entry name" value="NDM-1-like"/>
</dbReference>
<evidence type="ECO:0000259" key="1">
    <source>
        <dbReference type="SMART" id="SM00849"/>
    </source>
</evidence>
<gene>
    <name evidence="2" type="ORF">Gocc_2538</name>
</gene>
<dbReference type="EMBL" id="QQZY01000007">
    <property type="protein sequence ID" value="RDI73625.1"/>
    <property type="molecule type" value="Genomic_DNA"/>
</dbReference>
<dbReference type="AlphaFoldDB" id="A0A7M2YUD7"/>
<dbReference type="InterPro" id="IPR036866">
    <property type="entry name" value="RibonucZ/Hydroxyglut_hydro"/>
</dbReference>
<dbReference type="RefSeq" id="WP_114796953.1">
    <property type="nucleotide sequence ID" value="NZ_QQZY01000007.1"/>
</dbReference>
<protein>
    <submittedName>
        <fullName evidence="2">Zn-dependent hydrolase</fullName>
    </submittedName>
</protein>
<sequence>MRLTNDVYLVGGGDYGFNLTHRLDCHTYLIDGGGELALVDAGFGPGTDEILDLVRADGFDPTDISKIFVTHYHADHAGGSAAMKRATGAQVCAGVEAAPTMRAADADQIGLAWAQSFGFYPADYVLEPVDVDIEFSDGERFAVGELEIEAIATPGHCQGHYCMRLFGRDRVYLFASDAVFWGGAIILQNVRDSNLQQYAESCNKIANLEWEGLLPGHHVISLRNGHRHAEAAASDFNRIGLPRDLLR</sequence>
<keyword evidence="3" id="KW-1185">Reference proteome</keyword>
<feature type="domain" description="Metallo-beta-lactamase" evidence="1">
    <location>
        <begin position="24"/>
        <end position="217"/>
    </location>
</feature>
<proteinExistence type="predicted"/>
<name>A0A7M2YUD7_9ACTN</name>
<dbReference type="Pfam" id="PF00753">
    <property type="entry name" value="Lactamase_B"/>
    <property type="match status" value="1"/>
</dbReference>
<dbReference type="SUPFAM" id="SSF56281">
    <property type="entry name" value="Metallo-hydrolase/oxidoreductase"/>
    <property type="match status" value="1"/>
</dbReference>
<dbReference type="GO" id="GO:0016787">
    <property type="term" value="F:hydrolase activity"/>
    <property type="evidence" value="ECO:0007669"/>
    <property type="project" value="UniProtKB-KW"/>
</dbReference>
<organism evidence="2 3">
    <name type="scientific">Gaiella occulta</name>
    <dbReference type="NCBI Taxonomy" id="1002870"/>
    <lineage>
        <taxon>Bacteria</taxon>
        <taxon>Bacillati</taxon>
        <taxon>Actinomycetota</taxon>
        <taxon>Thermoleophilia</taxon>
        <taxon>Gaiellales</taxon>
        <taxon>Gaiellaceae</taxon>
        <taxon>Gaiella</taxon>
    </lineage>
</organism>
<reference evidence="3" key="2">
    <citation type="journal article" date="2019" name="MicrobiologyOpen">
        <title>High-quality draft genome sequence of Gaiella occulta isolated from a 150 meter deep mineral water borehole and comparison with the genome sequences of other deep-branching lineages of the phylum Actinobacteria.</title>
        <authorList>
            <person name="Severino R."/>
            <person name="Froufe H.J.C."/>
            <person name="Barroso C."/>
            <person name="Albuquerque L."/>
            <person name="Lobo-da-Cunha A."/>
            <person name="da Costa M.S."/>
            <person name="Egas C."/>
        </authorList>
    </citation>
    <scope>NUCLEOTIDE SEQUENCE [LARGE SCALE GENOMIC DNA]</scope>
    <source>
        <strain evidence="3">F2-233</strain>
    </source>
</reference>
<dbReference type="OrthoDB" id="2971563at2"/>
<evidence type="ECO:0000313" key="2">
    <source>
        <dbReference type="EMBL" id="RDI73625.1"/>
    </source>
</evidence>
<dbReference type="SMART" id="SM00849">
    <property type="entry name" value="Lactamase_B"/>
    <property type="match status" value="1"/>
</dbReference>
<keyword evidence="2" id="KW-0378">Hydrolase</keyword>
<dbReference type="PANTHER" id="PTHR42951">
    <property type="entry name" value="METALLO-BETA-LACTAMASE DOMAIN-CONTAINING"/>
    <property type="match status" value="1"/>
</dbReference>
<dbReference type="InterPro" id="IPR001279">
    <property type="entry name" value="Metallo-B-lactamas"/>
</dbReference>
<evidence type="ECO:0000313" key="3">
    <source>
        <dbReference type="Proteomes" id="UP000254134"/>
    </source>
</evidence>